<feature type="region of interest" description="Disordered" evidence="1">
    <location>
        <begin position="890"/>
        <end position="918"/>
    </location>
</feature>
<dbReference type="EMBL" id="JOWA01000132">
    <property type="protein sequence ID" value="KEZ39966.1"/>
    <property type="molecule type" value="Genomic_DNA"/>
</dbReference>
<dbReference type="OrthoDB" id="432953at2759"/>
<dbReference type="PANTHER" id="PTHR21575">
    <property type="entry name" value="PROTEIN HID1"/>
    <property type="match status" value="1"/>
</dbReference>
<dbReference type="GO" id="GO:0016020">
    <property type="term" value="C:membrane"/>
    <property type="evidence" value="ECO:0007669"/>
    <property type="project" value="TreeGrafter"/>
</dbReference>
<proteinExistence type="predicted"/>
<gene>
    <name evidence="2" type="ORF">SAPIO_CDS8941</name>
</gene>
<reference evidence="2 3" key="1">
    <citation type="journal article" date="2014" name="Genome Announc.">
        <title>Draft genome sequence of the pathogenic fungus Scedosporium apiospermum.</title>
        <authorList>
            <person name="Vandeputte P."/>
            <person name="Ghamrawi S."/>
            <person name="Rechenmann M."/>
            <person name="Iltis A."/>
            <person name="Giraud S."/>
            <person name="Fleury M."/>
            <person name="Thornton C."/>
            <person name="Delhaes L."/>
            <person name="Meyer W."/>
            <person name="Papon N."/>
            <person name="Bouchara J.P."/>
        </authorList>
    </citation>
    <scope>NUCLEOTIDE SEQUENCE [LARGE SCALE GENOMIC DNA]</scope>
    <source>
        <strain evidence="2 3">IHEM 14462</strain>
    </source>
</reference>
<feature type="region of interest" description="Disordered" evidence="1">
    <location>
        <begin position="584"/>
        <end position="712"/>
    </location>
</feature>
<dbReference type="GO" id="GO:0000138">
    <property type="term" value="C:Golgi trans cisterna"/>
    <property type="evidence" value="ECO:0007669"/>
    <property type="project" value="TreeGrafter"/>
</dbReference>
<dbReference type="GeneID" id="27728013"/>
<protein>
    <submittedName>
        <fullName evidence="2">High-temperature-induced dauer-formation protein</fullName>
    </submittedName>
</protein>
<comment type="caution">
    <text evidence="2">The sequence shown here is derived from an EMBL/GenBank/DDBJ whole genome shotgun (WGS) entry which is preliminary data.</text>
</comment>
<dbReference type="VEuPathDB" id="FungiDB:SAPIO_CDS8941"/>
<dbReference type="InterPro" id="IPR026705">
    <property type="entry name" value="Hid-1/Ecm30"/>
</dbReference>
<dbReference type="PANTHER" id="PTHR21575:SF12">
    <property type="entry name" value="PROTEIN HID1"/>
    <property type="match status" value="1"/>
</dbReference>
<dbReference type="Proteomes" id="UP000028545">
    <property type="component" value="Unassembled WGS sequence"/>
</dbReference>
<feature type="compositionally biased region" description="Polar residues" evidence="1">
    <location>
        <begin position="610"/>
        <end position="620"/>
    </location>
</feature>
<accession>A0A084FY04</accession>
<name>A0A084FY04_PSEDA</name>
<feature type="compositionally biased region" description="Polar residues" evidence="1">
    <location>
        <begin position="702"/>
        <end position="712"/>
    </location>
</feature>
<evidence type="ECO:0000256" key="1">
    <source>
        <dbReference type="SAM" id="MobiDB-lite"/>
    </source>
</evidence>
<dbReference type="GO" id="GO:0005797">
    <property type="term" value="C:Golgi medial cisterna"/>
    <property type="evidence" value="ECO:0007669"/>
    <property type="project" value="TreeGrafter"/>
</dbReference>
<feature type="compositionally biased region" description="Basic and acidic residues" evidence="1">
    <location>
        <begin position="587"/>
        <end position="609"/>
    </location>
</feature>
<dbReference type="Pfam" id="PF12722">
    <property type="entry name" value="Hid1"/>
    <property type="match status" value="1"/>
</dbReference>
<sequence length="918" mass="101835">MGASSSKLVFKKGIFRLSEERHIPADDPYWTSFWELPESSEDVFSLFSASDIRRTRDKALENLETLILAITSRLFILRHHPSFPDPEFAPDRDALNCIRVLTRLLPYLYEAENLQQWEERFFWGARRKRTRKSVVANEILFDGGTGDGLDGLTSPRPKLDEFEEAKPLAEELIDTLVDLMFFSGLTLPRQANGKPKVTYAIWQSGVGCNASVATTKEFESNRIEILRLLLTLAGKSMYMTPAVLPQRGVRVLTHLCTCPDKQIVLSVLCSLLNTSLKYNPASWRVPYNALVFKDAKQVLVTYTLQLLLTLLLYPIPEDQDSTGAPKRNYYRHFLGRLHRPQDFQFIVDGMTRVLQQPLQEKTSYIPAGTHSTGTLVPEMMMLFWEITQCNKRFRSFIIDTERVYDFVILTVFHALEYKSDPSKQGVVRMCAFLLQTLSVEKNFGVNLNRYFETQETLPPSIRIAGFSGTYADFLIHSIYNLITGSQGKLTAIYPALVAVINNIAAYIEGLSSASCSKLMQLSSSMSSPSFLLANDTNHSLLRSLLEAMNAIIEHQYKKNPAFVHAVLKNRKKIEALRAFTLESGQEEIERRNRQRKEAAEHGGEHHESVRSSVDSINSHHAATALHPHSPAVSDVPEESGAFAIGDDDSDDDEDDHRPTPAQSTTSENPSQASSAVDVNDAVPTQLRGMSEKARGKMPAGTPTFSRQNSTTSLLESHHRSSTTMSSHPGGGGAFEPTPQWIESWLPELPLHTMLTVIQQLTALLPRQALAADHASRETLARIQEIEPIGIDPSPIRVHTFEWSPLSLGWYESLLWGFVFSAEMQPAKGTVGVWNGTAIKLFRVQETARTGPSLTSPRGAVDAVGDSIVSRIGAINLRTAGDAAQRLLGEGVTIHGPGGGSGAQAGSRGEGQQHREGGQ</sequence>
<dbReference type="AlphaFoldDB" id="A0A084FY04"/>
<keyword evidence="3" id="KW-1185">Reference proteome</keyword>
<feature type="compositionally biased region" description="Acidic residues" evidence="1">
    <location>
        <begin position="645"/>
        <end position="654"/>
    </location>
</feature>
<evidence type="ECO:0000313" key="2">
    <source>
        <dbReference type="EMBL" id="KEZ39966.1"/>
    </source>
</evidence>
<feature type="compositionally biased region" description="Polar residues" evidence="1">
    <location>
        <begin position="660"/>
        <end position="676"/>
    </location>
</feature>
<organism evidence="2 3">
    <name type="scientific">Pseudallescheria apiosperma</name>
    <name type="common">Scedosporium apiospermum</name>
    <dbReference type="NCBI Taxonomy" id="563466"/>
    <lineage>
        <taxon>Eukaryota</taxon>
        <taxon>Fungi</taxon>
        <taxon>Dikarya</taxon>
        <taxon>Ascomycota</taxon>
        <taxon>Pezizomycotina</taxon>
        <taxon>Sordariomycetes</taxon>
        <taxon>Hypocreomycetidae</taxon>
        <taxon>Microascales</taxon>
        <taxon>Microascaceae</taxon>
        <taxon>Scedosporium</taxon>
    </lineage>
</organism>
<evidence type="ECO:0000313" key="3">
    <source>
        <dbReference type="Proteomes" id="UP000028545"/>
    </source>
</evidence>
<dbReference type="KEGG" id="sapo:SAPIO_CDS8941"/>
<dbReference type="OMA" id="IFEDDKW"/>
<dbReference type="HOGENOM" id="CLU_007392_0_0_1"/>
<dbReference type="RefSeq" id="XP_016639765.1">
    <property type="nucleotide sequence ID" value="XM_016790462.1"/>
</dbReference>